<keyword evidence="1" id="KW-1015">Disulfide bond</keyword>
<dbReference type="EMBL" id="GL379981">
    <property type="protein sequence ID" value="EGT40118.1"/>
    <property type="molecule type" value="Genomic_DNA"/>
</dbReference>
<dbReference type="eggNOG" id="ENOG502QQ6D">
    <property type="taxonomic scope" value="Eukaryota"/>
</dbReference>
<dbReference type="SUPFAM" id="SSF49870">
    <property type="entry name" value="Osmotin, thaumatin-like protein"/>
    <property type="match status" value="1"/>
</dbReference>
<dbReference type="HOGENOM" id="CLU_043181_0_1_1"/>
<feature type="disulfide bond" evidence="1">
    <location>
        <begin position="180"/>
        <end position="190"/>
    </location>
</feature>
<evidence type="ECO:0000313" key="4">
    <source>
        <dbReference type="Proteomes" id="UP000008068"/>
    </source>
</evidence>
<protein>
    <submittedName>
        <fullName evidence="3">Uncharacterized protein</fullName>
    </submittedName>
</protein>
<keyword evidence="4" id="KW-1185">Reference proteome</keyword>
<proteinExistence type="predicted"/>
<dbReference type="Pfam" id="PF00314">
    <property type="entry name" value="Thaumatin"/>
    <property type="match status" value="1"/>
</dbReference>
<feature type="signal peptide" evidence="2">
    <location>
        <begin position="1"/>
        <end position="17"/>
    </location>
</feature>
<dbReference type="PANTHER" id="PTHR31013:SF13">
    <property type="entry name" value="PATHOGENESIS-RELATED PROTEIN 5-LIKE-RELATED"/>
    <property type="match status" value="1"/>
</dbReference>
<feature type="disulfide bond" evidence="1">
    <location>
        <begin position="83"/>
        <end position="89"/>
    </location>
</feature>
<dbReference type="PROSITE" id="PS51367">
    <property type="entry name" value="THAUMATIN_2"/>
    <property type="match status" value="1"/>
</dbReference>
<sequence length="231" mass="24603">MNKFALNLLFLIICVETRNITIYNKCPFTIWPGIQGPGNPSEGGFTLNSGQSRDIIVDDAWTAGRIWARTGCDDDFNCETGFCINAEKCNGASGVPPASIAEFTLRAFGGQDLYDVYLANGYNLPIMITPKGGSGCSRAGGCVKDINAECPVALSVKGSSGKTVACKSACLKYGTDQECCRGAYGTPDKCHSTATSQMFKDACPTAYSYPFDSVSCSFTCQATASYTVQFC</sequence>
<feature type="disulfide bond" evidence="1">
    <location>
        <begin position="72"/>
        <end position="78"/>
    </location>
</feature>
<feature type="disulfide bond" evidence="1">
    <location>
        <begin position="170"/>
        <end position="179"/>
    </location>
</feature>
<dbReference type="OrthoDB" id="5871532at2759"/>
<feature type="disulfide bond" evidence="1">
    <location>
        <begin position="142"/>
        <end position="203"/>
    </location>
</feature>
<dbReference type="InterPro" id="IPR037176">
    <property type="entry name" value="Osmotin/thaumatin-like_sf"/>
</dbReference>
<dbReference type="FunFam" id="2.60.110.10:FF:000004">
    <property type="entry name" value="THAUMATIN-LIKE PROTEIN 1"/>
    <property type="match status" value="1"/>
</dbReference>
<accession>G0NYF6</accession>
<dbReference type="PIRSF" id="PIRSF002703">
    <property type="entry name" value="Thaumatin"/>
    <property type="match status" value="1"/>
</dbReference>
<dbReference type="Gene3D" id="2.60.110.10">
    <property type="entry name" value="Thaumatin"/>
    <property type="match status" value="1"/>
</dbReference>
<keyword evidence="2" id="KW-0732">Signal</keyword>
<dbReference type="Proteomes" id="UP000008068">
    <property type="component" value="Unassembled WGS sequence"/>
</dbReference>
<dbReference type="InParanoid" id="G0NYF6"/>
<dbReference type="AlphaFoldDB" id="G0NYF6"/>
<dbReference type="PRINTS" id="PR00347">
    <property type="entry name" value="THAUMATIN"/>
</dbReference>
<evidence type="ECO:0000256" key="2">
    <source>
        <dbReference type="SAM" id="SignalP"/>
    </source>
</evidence>
<evidence type="ECO:0000313" key="3">
    <source>
        <dbReference type="EMBL" id="EGT40118.1"/>
    </source>
</evidence>
<dbReference type="PANTHER" id="PTHR31013">
    <property type="entry name" value="THAUMATIN FAMILY PROTEIN-RELATED"/>
    <property type="match status" value="1"/>
</dbReference>
<feature type="disulfide bond" evidence="1">
    <location>
        <begin position="150"/>
        <end position="166"/>
    </location>
</feature>
<dbReference type="STRING" id="135651.G0NYF6"/>
<reference evidence="4" key="1">
    <citation type="submission" date="2011-07" db="EMBL/GenBank/DDBJ databases">
        <authorList>
            <consortium name="Caenorhabditis brenneri Sequencing and Analysis Consortium"/>
            <person name="Wilson R.K."/>
        </authorList>
    </citation>
    <scope>NUCLEOTIDE SEQUENCE [LARGE SCALE GENOMIC DNA]</scope>
    <source>
        <strain evidence="4">PB2801</strain>
    </source>
</reference>
<feature type="chain" id="PRO_5003406011" evidence="2">
    <location>
        <begin position="18"/>
        <end position="231"/>
    </location>
</feature>
<organism evidence="4">
    <name type="scientific">Caenorhabditis brenneri</name>
    <name type="common">Nematode worm</name>
    <dbReference type="NCBI Taxonomy" id="135651"/>
    <lineage>
        <taxon>Eukaryota</taxon>
        <taxon>Metazoa</taxon>
        <taxon>Ecdysozoa</taxon>
        <taxon>Nematoda</taxon>
        <taxon>Chromadorea</taxon>
        <taxon>Rhabditida</taxon>
        <taxon>Rhabditina</taxon>
        <taxon>Rhabditomorpha</taxon>
        <taxon>Rhabditoidea</taxon>
        <taxon>Rhabditidae</taxon>
        <taxon>Peloderinae</taxon>
        <taxon>Caenorhabditis</taxon>
    </lineage>
</organism>
<dbReference type="InterPro" id="IPR001938">
    <property type="entry name" value="Thaumatin"/>
</dbReference>
<name>G0NYF6_CAEBE</name>
<dbReference type="SMART" id="SM00205">
    <property type="entry name" value="THN"/>
    <property type="match status" value="1"/>
</dbReference>
<evidence type="ECO:0000256" key="1">
    <source>
        <dbReference type="PIRSR" id="PIRSR002703-1"/>
    </source>
</evidence>
<gene>
    <name evidence="3" type="ORF">CAEBREN_01984</name>
</gene>
<dbReference type="CDD" id="cd09218">
    <property type="entry name" value="TLP-PA"/>
    <property type="match status" value="1"/>
</dbReference>
<feature type="disulfide bond" evidence="1">
    <location>
        <begin position="26"/>
        <end position="231"/>
    </location>
</feature>